<reference evidence="3 4" key="1">
    <citation type="submission" date="2016-11" db="EMBL/GenBank/DDBJ databases">
        <authorList>
            <person name="Jaros S."/>
            <person name="Januszkiewicz K."/>
            <person name="Wedrychowicz H."/>
        </authorList>
    </citation>
    <scope>NUCLEOTIDE SEQUENCE [LARGE SCALE GENOMIC DNA]</scope>
    <source>
        <strain evidence="3 4">CGMCC 1.7049</strain>
    </source>
</reference>
<keyword evidence="4" id="KW-1185">Reference proteome</keyword>
<dbReference type="PANTHER" id="PTHR43329">
    <property type="entry name" value="EPOXIDE HYDROLASE"/>
    <property type="match status" value="1"/>
</dbReference>
<dbReference type="Pfam" id="PF00561">
    <property type="entry name" value="Abhydrolase_1"/>
    <property type="match status" value="1"/>
</dbReference>
<name>A0A1M5PQI2_9GAMM</name>
<dbReference type="OrthoDB" id="9780765at2"/>
<dbReference type="InterPro" id="IPR029058">
    <property type="entry name" value="AB_hydrolase_fold"/>
</dbReference>
<accession>A0A1M5PQI2</accession>
<dbReference type="GO" id="GO:0016787">
    <property type="term" value="F:hydrolase activity"/>
    <property type="evidence" value="ECO:0007669"/>
    <property type="project" value="UniProtKB-KW"/>
</dbReference>
<evidence type="ECO:0000256" key="1">
    <source>
        <dbReference type="ARBA" id="ARBA00022801"/>
    </source>
</evidence>
<dbReference type="AlphaFoldDB" id="A0A1M5PQI2"/>
<dbReference type="STRING" id="490188.SAMN04488068_2241"/>
<dbReference type="InterPro" id="IPR000639">
    <property type="entry name" value="Epox_hydrolase-like"/>
</dbReference>
<evidence type="ECO:0000313" key="4">
    <source>
        <dbReference type="Proteomes" id="UP000199758"/>
    </source>
</evidence>
<feature type="domain" description="AB hydrolase-1" evidence="2">
    <location>
        <begin position="33"/>
        <end position="281"/>
    </location>
</feature>
<keyword evidence="1" id="KW-0378">Hydrolase</keyword>
<organism evidence="3 4">
    <name type="scientific">Hydrocarboniphaga daqingensis</name>
    <dbReference type="NCBI Taxonomy" id="490188"/>
    <lineage>
        <taxon>Bacteria</taxon>
        <taxon>Pseudomonadati</taxon>
        <taxon>Pseudomonadota</taxon>
        <taxon>Gammaproteobacteria</taxon>
        <taxon>Nevskiales</taxon>
        <taxon>Nevskiaceae</taxon>
        <taxon>Hydrocarboniphaga</taxon>
    </lineage>
</organism>
<evidence type="ECO:0000313" key="3">
    <source>
        <dbReference type="EMBL" id="SHH03829.1"/>
    </source>
</evidence>
<dbReference type="EMBL" id="FQWZ01000005">
    <property type="protein sequence ID" value="SHH03829.1"/>
    <property type="molecule type" value="Genomic_DNA"/>
</dbReference>
<dbReference type="Proteomes" id="UP000199758">
    <property type="component" value="Unassembled WGS sequence"/>
</dbReference>
<dbReference type="PRINTS" id="PR00412">
    <property type="entry name" value="EPOXHYDRLASE"/>
</dbReference>
<dbReference type="SUPFAM" id="SSF53474">
    <property type="entry name" value="alpha/beta-Hydrolases"/>
    <property type="match status" value="1"/>
</dbReference>
<sequence length="294" mass="32284">MAAPVTDPAVAPLIEHAALGDVTLGYVSRGQGPLVICLHGFPDTLDGFLPVLDALAAAGFRAVAPGMRGYLPSSRAISGRYRVEELAQDVVGLADALGADTFSIIGHDWGAVTAYAAANLAPQRVRRLVTAAVPHTAHFLRSPTLQQLRRSHYIFRFQLPGWAERRIPRDDFAWLRGLIRSWSPDWPYREADLARLLATMSDPARLKATIQYYRELPRGLASAQTRRLVFGTVAAPTRIIYGGRDGCIGSEMFPGQSAHFATPPDLCLIPDAGHFMQWEQPQRFAELAVEFLSR</sequence>
<proteinExistence type="predicted"/>
<evidence type="ECO:0000259" key="2">
    <source>
        <dbReference type="Pfam" id="PF00561"/>
    </source>
</evidence>
<dbReference type="RefSeq" id="WP_072897599.1">
    <property type="nucleotide sequence ID" value="NZ_FQWZ01000005.1"/>
</dbReference>
<protein>
    <submittedName>
        <fullName evidence="3">Pimeloyl-ACP methyl ester carboxylesterase</fullName>
    </submittedName>
</protein>
<dbReference type="InterPro" id="IPR000073">
    <property type="entry name" value="AB_hydrolase_1"/>
</dbReference>
<dbReference type="Gene3D" id="3.40.50.1820">
    <property type="entry name" value="alpha/beta hydrolase"/>
    <property type="match status" value="1"/>
</dbReference>
<gene>
    <name evidence="3" type="ORF">SAMN04488068_2241</name>
</gene>